<dbReference type="CDD" id="cd00590">
    <property type="entry name" value="RRM_SF"/>
    <property type="match status" value="1"/>
</dbReference>
<evidence type="ECO:0000256" key="5">
    <source>
        <dbReference type="ARBA" id="ARBA00022454"/>
    </source>
</evidence>
<sequence length="419" mass="45847">MAPKQLQKGARRSAAGSSDQFGNVCESSGKAVPSVSVVDPSEQSEGKGVKKQVHWKADQRDVDGPASFSSSARERLRNQRIRIAELRDLGGNGQASSAVWKHKPESSYCEEESAEDKSLTISEPFTVLDVNASGSSTGDFKDLPANSTFDETDPFAVIKFPEELSDSEQLLKESLEIHSLAAKLIQEYNKCETETKQPRIPIPQEVVAATEEAKRLVKSGTMTVQKTEQRTTFKRPVKLARRLEKVGNGFVLPKQAGSFDSGFDYSVGETIFSGRIGTHSRPSDDDNYYGNDGPVPSKIASSSEKNEAESSNRSVYIRSSQVSEESIRNCFSKFGTIVGIKCGIYDKSAIVDFETSDAAFVAVEQMNGSYIDGLPLTVSIANAQLCRAFNEYPPFLSDKQKDSACPDERNVVHYGDEET</sequence>
<keyword evidence="8" id="KW-0805">Transcription regulation</keyword>
<dbReference type="GO" id="GO:0005694">
    <property type="term" value="C:chromosome"/>
    <property type="evidence" value="ECO:0007669"/>
    <property type="project" value="UniProtKB-SubCell"/>
</dbReference>
<dbReference type="AlphaFoldDB" id="A0A5S6QHM4"/>
<feature type="region of interest" description="Disordered" evidence="12">
    <location>
        <begin position="400"/>
        <end position="419"/>
    </location>
</feature>
<evidence type="ECO:0000313" key="15">
    <source>
        <dbReference type="WBParaSite" id="TMUE_2000006689.1"/>
    </source>
</evidence>
<keyword evidence="14" id="KW-1185">Reference proteome</keyword>
<name>A0A5S6QHM4_TRIMR</name>
<accession>A0A5S6QHM4</accession>
<keyword evidence="7 11" id="KW-0694">RNA-binding</keyword>
<keyword evidence="9" id="KW-0804">Transcription</keyword>
<dbReference type="PANTHER" id="PTHR17250">
    <property type="entry name" value="NEGATIVE ELONGATION FACTOR E"/>
    <property type="match status" value="1"/>
</dbReference>
<dbReference type="InterPro" id="IPR035979">
    <property type="entry name" value="RBD_domain_sf"/>
</dbReference>
<evidence type="ECO:0000256" key="9">
    <source>
        <dbReference type="ARBA" id="ARBA00023163"/>
    </source>
</evidence>
<evidence type="ECO:0000256" key="1">
    <source>
        <dbReference type="ARBA" id="ARBA00004123"/>
    </source>
</evidence>
<evidence type="ECO:0000256" key="4">
    <source>
        <dbReference type="ARBA" id="ARBA00014464"/>
    </source>
</evidence>
<dbReference type="InterPro" id="IPR033102">
    <property type="entry name" value="NELFE"/>
</dbReference>
<dbReference type="PANTHER" id="PTHR17250:SF0">
    <property type="entry name" value="NEGATIVE ELONGATION FACTOR E"/>
    <property type="match status" value="1"/>
</dbReference>
<comment type="similarity">
    <text evidence="3">Belongs to the RRM NELF-E family.</text>
</comment>
<dbReference type="GO" id="GO:0034244">
    <property type="term" value="P:negative regulation of transcription elongation by RNA polymerase II"/>
    <property type="evidence" value="ECO:0007669"/>
    <property type="project" value="TreeGrafter"/>
</dbReference>
<dbReference type="SMART" id="SM00360">
    <property type="entry name" value="RRM"/>
    <property type="match status" value="1"/>
</dbReference>
<comment type="subcellular location">
    <subcellularLocation>
        <location evidence="2">Chromosome</location>
    </subcellularLocation>
    <subcellularLocation>
        <location evidence="1">Nucleus</location>
    </subcellularLocation>
</comment>
<feature type="region of interest" description="Disordered" evidence="12">
    <location>
        <begin position="274"/>
        <end position="313"/>
    </location>
</feature>
<dbReference type="SUPFAM" id="SSF54928">
    <property type="entry name" value="RNA-binding domain, RBD"/>
    <property type="match status" value="1"/>
</dbReference>
<keyword evidence="5" id="KW-0158">Chromosome</keyword>
<dbReference type="GO" id="GO:0032021">
    <property type="term" value="C:NELF complex"/>
    <property type="evidence" value="ECO:0007669"/>
    <property type="project" value="InterPro"/>
</dbReference>
<dbReference type="InterPro" id="IPR000504">
    <property type="entry name" value="RRM_dom"/>
</dbReference>
<evidence type="ECO:0000256" key="3">
    <source>
        <dbReference type="ARBA" id="ARBA00006120"/>
    </source>
</evidence>
<organism evidence="14 15">
    <name type="scientific">Trichuris muris</name>
    <name type="common">Mouse whipworm</name>
    <dbReference type="NCBI Taxonomy" id="70415"/>
    <lineage>
        <taxon>Eukaryota</taxon>
        <taxon>Metazoa</taxon>
        <taxon>Ecdysozoa</taxon>
        <taxon>Nematoda</taxon>
        <taxon>Enoplea</taxon>
        <taxon>Dorylaimia</taxon>
        <taxon>Trichinellida</taxon>
        <taxon>Trichuridae</taxon>
        <taxon>Trichuris</taxon>
    </lineage>
</organism>
<feature type="region of interest" description="Disordered" evidence="12">
    <location>
        <begin position="1"/>
        <end position="74"/>
    </location>
</feature>
<protein>
    <recommendedName>
        <fullName evidence="4">Negative elongation factor E</fullName>
    </recommendedName>
</protein>
<proteinExistence type="inferred from homology"/>
<feature type="domain" description="RRM" evidence="13">
    <location>
        <begin position="313"/>
        <end position="383"/>
    </location>
</feature>
<dbReference type="WBParaSite" id="TMUE_2000006689.1">
    <property type="protein sequence ID" value="TMUE_2000006689.1"/>
    <property type="gene ID" value="WBGene00293783"/>
</dbReference>
<dbReference type="Gene3D" id="3.30.70.330">
    <property type="match status" value="1"/>
</dbReference>
<dbReference type="STRING" id="70415.A0A5S6QHM4"/>
<evidence type="ECO:0000256" key="12">
    <source>
        <dbReference type="SAM" id="MobiDB-lite"/>
    </source>
</evidence>
<evidence type="ECO:0000256" key="7">
    <source>
        <dbReference type="ARBA" id="ARBA00022884"/>
    </source>
</evidence>
<evidence type="ECO:0000256" key="11">
    <source>
        <dbReference type="PROSITE-ProRule" id="PRU00176"/>
    </source>
</evidence>
<feature type="region of interest" description="Disordered" evidence="12">
    <location>
        <begin position="92"/>
        <end position="115"/>
    </location>
</feature>
<evidence type="ECO:0000256" key="2">
    <source>
        <dbReference type="ARBA" id="ARBA00004286"/>
    </source>
</evidence>
<reference evidence="15" key="1">
    <citation type="submission" date="2019-12" db="UniProtKB">
        <authorList>
            <consortium name="WormBaseParasite"/>
        </authorList>
    </citation>
    <scope>IDENTIFICATION</scope>
</reference>
<keyword evidence="6" id="KW-0678">Repressor</keyword>
<evidence type="ECO:0000256" key="8">
    <source>
        <dbReference type="ARBA" id="ARBA00023015"/>
    </source>
</evidence>
<dbReference type="GO" id="GO:0003723">
    <property type="term" value="F:RNA binding"/>
    <property type="evidence" value="ECO:0007669"/>
    <property type="project" value="UniProtKB-UniRule"/>
</dbReference>
<evidence type="ECO:0000256" key="10">
    <source>
        <dbReference type="ARBA" id="ARBA00023242"/>
    </source>
</evidence>
<dbReference type="InterPro" id="IPR012677">
    <property type="entry name" value="Nucleotide-bd_a/b_plait_sf"/>
</dbReference>
<evidence type="ECO:0000256" key="6">
    <source>
        <dbReference type="ARBA" id="ARBA00022491"/>
    </source>
</evidence>
<keyword evidence="10" id="KW-0539">Nucleus</keyword>
<dbReference type="Proteomes" id="UP000046395">
    <property type="component" value="Unassembled WGS sequence"/>
</dbReference>
<dbReference type="PROSITE" id="PS50102">
    <property type="entry name" value="RRM"/>
    <property type="match status" value="1"/>
</dbReference>
<dbReference type="Pfam" id="PF00076">
    <property type="entry name" value="RRM_1"/>
    <property type="match status" value="1"/>
</dbReference>
<evidence type="ECO:0000313" key="14">
    <source>
        <dbReference type="Proteomes" id="UP000046395"/>
    </source>
</evidence>
<evidence type="ECO:0000259" key="13">
    <source>
        <dbReference type="PROSITE" id="PS50102"/>
    </source>
</evidence>